<evidence type="ECO:0000313" key="1">
    <source>
        <dbReference type="EMBL" id="SIT58508.1"/>
    </source>
</evidence>
<name>A0A1R3VF80_9HYPH</name>
<dbReference type="AlphaFoldDB" id="A0A1R3VF80"/>
<accession>A0A1R3VF80</accession>
<keyword evidence="2" id="KW-1185">Reference proteome</keyword>
<organism evidence="1 2">
    <name type="scientific">Mesorhizobium prunaredense</name>
    <dbReference type="NCBI Taxonomy" id="1631249"/>
    <lineage>
        <taxon>Bacteria</taxon>
        <taxon>Pseudomonadati</taxon>
        <taxon>Pseudomonadota</taxon>
        <taxon>Alphaproteobacteria</taxon>
        <taxon>Hyphomicrobiales</taxon>
        <taxon>Phyllobacteriaceae</taxon>
        <taxon>Mesorhizobium</taxon>
    </lineage>
</organism>
<sequence>MTTAGSDAAIAKIAILIPPIAVGYLTQASDAQVFRPRQITCVLMVGYAPISAVADRFATD</sequence>
<reference evidence="2" key="1">
    <citation type="submission" date="2017-01" db="EMBL/GenBank/DDBJ databases">
        <authorList>
            <person name="Brunel B."/>
        </authorList>
    </citation>
    <scope>NUCLEOTIDE SEQUENCE [LARGE SCALE GENOMIC DNA]</scope>
</reference>
<proteinExistence type="predicted"/>
<gene>
    <name evidence="1" type="ORF">BQ8794_50610</name>
</gene>
<dbReference type="Proteomes" id="UP000188388">
    <property type="component" value="Unassembled WGS sequence"/>
</dbReference>
<dbReference type="EMBL" id="FTPD01000045">
    <property type="protein sequence ID" value="SIT58508.1"/>
    <property type="molecule type" value="Genomic_DNA"/>
</dbReference>
<dbReference type="STRING" id="1631249.BQ8794_50610"/>
<evidence type="ECO:0000313" key="2">
    <source>
        <dbReference type="Proteomes" id="UP000188388"/>
    </source>
</evidence>
<protein>
    <submittedName>
        <fullName evidence="1">Uncharacterized protein</fullName>
    </submittedName>
</protein>